<comment type="caution">
    <text evidence="2">The sequence shown here is derived from an EMBL/GenBank/DDBJ whole genome shotgun (WGS) entry which is preliminary data.</text>
</comment>
<evidence type="ECO:0008006" key="4">
    <source>
        <dbReference type="Google" id="ProtNLM"/>
    </source>
</evidence>
<feature type="signal peptide" evidence="1">
    <location>
        <begin position="1"/>
        <end position="21"/>
    </location>
</feature>
<dbReference type="SUPFAM" id="SSF48371">
    <property type="entry name" value="ARM repeat"/>
    <property type="match status" value="1"/>
</dbReference>
<evidence type="ECO:0000313" key="2">
    <source>
        <dbReference type="EMBL" id="OGG93741.1"/>
    </source>
</evidence>
<dbReference type="InterPro" id="IPR016024">
    <property type="entry name" value="ARM-type_fold"/>
</dbReference>
<feature type="chain" id="PRO_5009524506" description="PBS lyase" evidence="1">
    <location>
        <begin position="22"/>
        <end position="286"/>
    </location>
</feature>
<dbReference type="STRING" id="1817772.A2527_11505"/>
<dbReference type="EMBL" id="MFNE01000046">
    <property type="protein sequence ID" value="OGG93741.1"/>
    <property type="molecule type" value="Genomic_DNA"/>
</dbReference>
<dbReference type="PROSITE" id="PS50077">
    <property type="entry name" value="HEAT_REPEAT"/>
    <property type="match status" value="1"/>
</dbReference>
<gene>
    <name evidence="2" type="ORF">A2527_11505</name>
</gene>
<dbReference type="InterPro" id="IPR011989">
    <property type="entry name" value="ARM-like"/>
</dbReference>
<keyword evidence="1" id="KW-0732">Signal</keyword>
<dbReference type="AlphaFoldDB" id="A0A1F6G6K0"/>
<evidence type="ECO:0000313" key="3">
    <source>
        <dbReference type="Proteomes" id="UP000178449"/>
    </source>
</evidence>
<evidence type="ECO:0000256" key="1">
    <source>
        <dbReference type="SAM" id="SignalP"/>
    </source>
</evidence>
<dbReference type="PROSITE" id="PS51257">
    <property type="entry name" value="PROKAR_LIPOPROTEIN"/>
    <property type="match status" value="1"/>
</dbReference>
<protein>
    <recommendedName>
        <fullName evidence="4">PBS lyase</fullName>
    </recommendedName>
</protein>
<proteinExistence type="predicted"/>
<accession>A0A1F6G6K0</accession>
<dbReference type="Pfam" id="PF13646">
    <property type="entry name" value="HEAT_2"/>
    <property type="match status" value="2"/>
</dbReference>
<reference evidence="2 3" key="1">
    <citation type="journal article" date="2016" name="Nat. Commun.">
        <title>Thousands of microbial genomes shed light on interconnected biogeochemical processes in an aquifer system.</title>
        <authorList>
            <person name="Anantharaman K."/>
            <person name="Brown C.T."/>
            <person name="Hug L.A."/>
            <person name="Sharon I."/>
            <person name="Castelle C.J."/>
            <person name="Probst A.J."/>
            <person name="Thomas B.C."/>
            <person name="Singh A."/>
            <person name="Wilkins M.J."/>
            <person name="Karaoz U."/>
            <person name="Brodie E.L."/>
            <person name="Williams K.H."/>
            <person name="Hubbard S.S."/>
            <person name="Banfield J.F."/>
        </authorList>
    </citation>
    <scope>NUCLEOTIDE SEQUENCE [LARGE SCALE GENOMIC DNA]</scope>
</reference>
<dbReference type="Proteomes" id="UP000178449">
    <property type="component" value="Unassembled WGS sequence"/>
</dbReference>
<sequence length="286" mass="29677">MKNFKRWALPLLGVLLLIVMAGCTSSLSDAKDALQKGDKEKALNIAIDNLSSGNEDTRIEAANLIGEIGGERGGMALVPLFRDKEPRVVAAALKAVGKTGSSGAGAGLADLVANAQSETFDLIAAAFRGIGPGAIDHLVTAYDQAGNKKAFRAMLLQVGPTVAPSLAKSLAGKSALENEEKFAIMVELKSPKVGELLVGQIDDPEVGEMVAEGLVKLGGLAVDAAIAGLTERADSPEKAKGKELLCRALGDIKSKRAIPALEKAAKDQDDLVRAAADRALTKVRGF</sequence>
<name>A0A1F6G6K0_9PROT</name>
<dbReference type="Gene3D" id="1.25.10.10">
    <property type="entry name" value="Leucine-rich Repeat Variant"/>
    <property type="match status" value="2"/>
</dbReference>
<organism evidence="2 3">
    <name type="scientific">Candidatus Lambdaproteobacteria bacterium RIFOXYD2_FULL_50_16</name>
    <dbReference type="NCBI Taxonomy" id="1817772"/>
    <lineage>
        <taxon>Bacteria</taxon>
        <taxon>Pseudomonadati</taxon>
        <taxon>Pseudomonadota</taxon>
        <taxon>Candidatus Lambdaproteobacteria</taxon>
    </lineage>
</organism>
<dbReference type="InterPro" id="IPR021133">
    <property type="entry name" value="HEAT_type_2"/>
</dbReference>